<evidence type="ECO:0008006" key="2">
    <source>
        <dbReference type="Google" id="ProtNLM"/>
    </source>
</evidence>
<dbReference type="GO" id="GO:0010411">
    <property type="term" value="P:xyloglucan metabolic process"/>
    <property type="evidence" value="ECO:0007669"/>
    <property type="project" value="TreeGrafter"/>
</dbReference>
<proteinExistence type="predicted"/>
<dbReference type="InterPro" id="IPR052025">
    <property type="entry name" value="Xyloglucanase_GH74"/>
</dbReference>
<dbReference type="InterPro" id="IPR036278">
    <property type="entry name" value="Sialidase_sf"/>
</dbReference>
<evidence type="ECO:0000313" key="1">
    <source>
        <dbReference type="EMBL" id="SVB41706.1"/>
    </source>
</evidence>
<dbReference type="EMBL" id="UINC01041019">
    <property type="protein sequence ID" value="SVB41706.1"/>
    <property type="molecule type" value="Genomic_DNA"/>
</dbReference>
<dbReference type="PANTHER" id="PTHR43739">
    <property type="entry name" value="XYLOGLUCANASE (EUROFUNG)"/>
    <property type="match status" value="1"/>
</dbReference>
<dbReference type="InterPro" id="IPR015943">
    <property type="entry name" value="WD40/YVTN_repeat-like_dom_sf"/>
</dbReference>
<sequence length="587" mass="65355">GQTWDQVLFKSDKAGAIDLIMDPNNPRILYASMWEAQRKPWTFKSGGPDSGIWRSYDGGDSWQDLSNQDGMPTGIKGRIGLAIGCDSKYLWALVEAEQGGLYRSEDKGETWTLISDDSNLQARPWYFHHVFGDSQNPETVFVLSLAAWKSIDGGSNFEQWVTYHGDNHDLWIDPNDNKRMIEGNDGGAHVSYNGGKTWSTIFNQPTAQFYHLDTDNHFPYRVYGTQQDNTAISVPTNVPSKGAILYSDCYPVGPSESGHIAVNPKDSDIIYSGAVGSSPGGGGNLLRYDHRSGQVRIVTVWPEVINAWGAIAAKYRFNWTFPISFSPHDPNILYCTGNRVFRSNDEGTAWEAISPDLSRNDPSKLQPSGGDITLDDTGAEHYCTIFSFVESIHEKGVMWAGTDDGLVHISKNHGKEWTDVTPDGLPEWSTVCCIEQSPHDPGTVYIAATRYKLQDNNPYLFMTRDYGDNWTRIDDGIPCGELTRVIREDTSRNGLLFVGSERGIFVSFDQGSSWQKLDTNLPVVAVHDMTIKNDDLVVATHGRSFWVLDDLTPLREFLGDADAQLMTPRPAYRFLHGSVADRWGGPG</sequence>
<accession>A0A382DT76</accession>
<gene>
    <name evidence="1" type="ORF">METZ01_LOCUS194560</name>
</gene>
<reference evidence="1" key="1">
    <citation type="submission" date="2018-05" db="EMBL/GenBank/DDBJ databases">
        <authorList>
            <person name="Lanie J.A."/>
            <person name="Ng W.-L."/>
            <person name="Kazmierczak K.M."/>
            <person name="Andrzejewski T.M."/>
            <person name="Davidsen T.M."/>
            <person name="Wayne K.J."/>
            <person name="Tettelin H."/>
            <person name="Glass J.I."/>
            <person name="Rusch D."/>
            <person name="Podicherti R."/>
            <person name="Tsui H.-C.T."/>
            <person name="Winkler M.E."/>
        </authorList>
    </citation>
    <scope>NUCLEOTIDE SEQUENCE</scope>
</reference>
<dbReference type="PANTHER" id="PTHR43739:SF5">
    <property type="entry name" value="EXO-ALPHA-SIALIDASE"/>
    <property type="match status" value="1"/>
</dbReference>
<dbReference type="SUPFAM" id="SSF50939">
    <property type="entry name" value="Sialidases"/>
    <property type="match status" value="1"/>
</dbReference>
<name>A0A382DT76_9ZZZZ</name>
<dbReference type="SUPFAM" id="SSF110296">
    <property type="entry name" value="Oligoxyloglucan reducing end-specific cellobiohydrolase"/>
    <property type="match status" value="1"/>
</dbReference>
<organism evidence="1">
    <name type="scientific">marine metagenome</name>
    <dbReference type="NCBI Taxonomy" id="408172"/>
    <lineage>
        <taxon>unclassified sequences</taxon>
        <taxon>metagenomes</taxon>
        <taxon>ecological metagenomes</taxon>
    </lineage>
</organism>
<dbReference type="AlphaFoldDB" id="A0A382DT76"/>
<feature type="non-terminal residue" evidence="1">
    <location>
        <position position="587"/>
    </location>
</feature>
<feature type="non-terminal residue" evidence="1">
    <location>
        <position position="1"/>
    </location>
</feature>
<dbReference type="Gene3D" id="2.130.10.10">
    <property type="entry name" value="YVTN repeat-like/Quinoprotein amine dehydrogenase"/>
    <property type="match status" value="3"/>
</dbReference>
<protein>
    <recommendedName>
        <fullName evidence="2">Sortilin N-terminal domain-containing protein</fullName>
    </recommendedName>
</protein>